<evidence type="ECO:0000256" key="11">
    <source>
        <dbReference type="ARBA" id="ARBA00049564"/>
    </source>
</evidence>
<reference evidence="13 14" key="1">
    <citation type="journal article" date="2012" name="Genome Biol.">
        <title>The genome of the polar eukaryotic microalga coccomyxa subellipsoidea reveals traits of cold adaptation.</title>
        <authorList>
            <person name="Blanc G."/>
            <person name="Agarkova I."/>
            <person name="Grimwood J."/>
            <person name="Kuo A."/>
            <person name="Brueggeman A."/>
            <person name="Dunigan D."/>
            <person name="Gurnon J."/>
            <person name="Ladunga I."/>
            <person name="Lindquist E."/>
            <person name="Lucas S."/>
            <person name="Pangilinan J."/>
            <person name="Proschold T."/>
            <person name="Salamov A."/>
            <person name="Schmutz J."/>
            <person name="Weeks D."/>
            <person name="Yamada T."/>
            <person name="Claverie J.M."/>
            <person name="Grigoriev I."/>
            <person name="Van Etten J."/>
            <person name="Lomsadze A."/>
            <person name="Borodovsky M."/>
        </authorList>
    </citation>
    <scope>NUCLEOTIDE SEQUENCE [LARGE SCALE GENOMIC DNA]</scope>
    <source>
        <strain evidence="13 14">C-169</strain>
    </source>
</reference>
<evidence type="ECO:0000256" key="9">
    <source>
        <dbReference type="ARBA" id="ARBA00022884"/>
    </source>
</evidence>
<evidence type="ECO:0000256" key="3">
    <source>
        <dbReference type="ARBA" id="ARBA00011953"/>
    </source>
</evidence>
<comment type="catalytic activity">
    <reaction evidence="11">
        <text>5-taurinomethyluridine(34) in tRNA + S-sulfanyl-L-cysteinyl-[protein] + AH2 + ATP = 5-taurinomethyl-2-thiouridine(34) in tRNA + L-cysteinyl-[protein] + A + AMP + diphosphate + H(+)</text>
        <dbReference type="Rhea" id="RHEA:47040"/>
        <dbReference type="Rhea" id="RHEA-COMP:10131"/>
        <dbReference type="Rhea" id="RHEA-COMP:11726"/>
        <dbReference type="Rhea" id="RHEA-COMP:11732"/>
        <dbReference type="Rhea" id="RHEA-COMP:11733"/>
        <dbReference type="ChEBI" id="CHEBI:13193"/>
        <dbReference type="ChEBI" id="CHEBI:15378"/>
        <dbReference type="ChEBI" id="CHEBI:17499"/>
        <dbReference type="ChEBI" id="CHEBI:29950"/>
        <dbReference type="ChEBI" id="CHEBI:30616"/>
        <dbReference type="ChEBI" id="CHEBI:33019"/>
        <dbReference type="ChEBI" id="CHEBI:61963"/>
        <dbReference type="ChEBI" id="CHEBI:87171"/>
        <dbReference type="ChEBI" id="CHEBI:87172"/>
        <dbReference type="ChEBI" id="CHEBI:456215"/>
        <dbReference type="EC" id="2.8.1.14"/>
    </reaction>
</comment>
<comment type="function">
    <text evidence="1">Catalyzes the 2-thiolation of uridine at the wobble position (U34) of mitochondrial tRNA(Lys), tRNA(Glu) and tRNA(Gln). Required for the formation of 5-taurinomethyl-2-thiouridine (tm5s2U) of mitochondrial tRNA(Lys), tRNA(Glu), and tRNA(Gln) at the wobble position. ATP is required to activate the C2 atom of the wobble base.</text>
</comment>
<dbReference type="GO" id="GO:0000049">
    <property type="term" value="F:tRNA binding"/>
    <property type="evidence" value="ECO:0007669"/>
    <property type="project" value="UniProtKB-KW"/>
</dbReference>
<dbReference type="Gene3D" id="3.40.50.620">
    <property type="entry name" value="HUPs"/>
    <property type="match status" value="1"/>
</dbReference>
<dbReference type="Pfam" id="PF20258">
    <property type="entry name" value="tRNA_Me_trans_C"/>
    <property type="match status" value="1"/>
</dbReference>
<dbReference type="GO" id="GO:0032259">
    <property type="term" value="P:methylation"/>
    <property type="evidence" value="ECO:0007669"/>
    <property type="project" value="UniProtKB-KW"/>
</dbReference>
<dbReference type="CDD" id="cd01998">
    <property type="entry name" value="MnmA_TRMU-like"/>
    <property type="match status" value="1"/>
</dbReference>
<keyword evidence="6" id="KW-0819">tRNA processing</keyword>
<dbReference type="FunFam" id="3.40.50.620:FF:000115">
    <property type="entry name" value="tRNA-specific 2-thiouridylase MnmA"/>
    <property type="match status" value="1"/>
</dbReference>
<dbReference type="Gene3D" id="2.30.30.280">
    <property type="entry name" value="Adenine nucleotide alpha hydrolases-like domains"/>
    <property type="match status" value="1"/>
</dbReference>
<dbReference type="RefSeq" id="XP_005645200.1">
    <property type="nucleotide sequence ID" value="XM_005645143.1"/>
</dbReference>
<dbReference type="SUPFAM" id="SSF52402">
    <property type="entry name" value="Adenine nucleotide alpha hydrolases-like"/>
    <property type="match status" value="1"/>
</dbReference>
<evidence type="ECO:0000256" key="8">
    <source>
        <dbReference type="ARBA" id="ARBA00022840"/>
    </source>
</evidence>
<keyword evidence="9" id="KW-0694">RNA-binding</keyword>
<dbReference type="PROSITE" id="PS50206">
    <property type="entry name" value="RHODANESE_3"/>
    <property type="match status" value="1"/>
</dbReference>
<dbReference type="NCBIfam" id="TIGR00420">
    <property type="entry name" value="trmU"/>
    <property type="match status" value="1"/>
</dbReference>
<keyword evidence="8" id="KW-0067">ATP-binding</keyword>
<feature type="domain" description="Rhodanese" evidence="12">
    <location>
        <begin position="20"/>
        <end position="69"/>
    </location>
</feature>
<dbReference type="InterPro" id="IPR014729">
    <property type="entry name" value="Rossmann-like_a/b/a_fold"/>
</dbReference>
<dbReference type="STRING" id="574566.I0YQI7"/>
<keyword evidence="10" id="KW-1015">Disulfide bond</keyword>
<name>I0YQI7_COCSC</name>
<accession>I0YQI7</accession>
<evidence type="ECO:0000256" key="1">
    <source>
        <dbReference type="ARBA" id="ARBA00003986"/>
    </source>
</evidence>
<evidence type="ECO:0000256" key="5">
    <source>
        <dbReference type="ARBA" id="ARBA00022679"/>
    </source>
</evidence>
<dbReference type="GO" id="GO:0002143">
    <property type="term" value="P:tRNA wobble position uridine thiolation"/>
    <property type="evidence" value="ECO:0007669"/>
    <property type="project" value="TreeGrafter"/>
</dbReference>
<evidence type="ECO:0000313" key="13">
    <source>
        <dbReference type="EMBL" id="EIE20656.1"/>
    </source>
</evidence>
<proteinExistence type="inferred from homology"/>
<dbReference type="GO" id="GO:0008168">
    <property type="term" value="F:methyltransferase activity"/>
    <property type="evidence" value="ECO:0007669"/>
    <property type="project" value="UniProtKB-KW"/>
</dbReference>
<dbReference type="PANTHER" id="PTHR11933">
    <property type="entry name" value="TRNA 5-METHYLAMINOMETHYL-2-THIOURIDYLATE -METHYLTRANSFERASE"/>
    <property type="match status" value="1"/>
</dbReference>
<dbReference type="InterPro" id="IPR023382">
    <property type="entry name" value="MnmA-like_central_sf"/>
</dbReference>
<dbReference type="eggNOG" id="KOG2805">
    <property type="taxonomic scope" value="Eukaryota"/>
</dbReference>
<dbReference type="GO" id="GO:0061708">
    <property type="term" value="F:tRNA-5-taurinomethyluridine 2-sulfurtransferase"/>
    <property type="evidence" value="ECO:0007669"/>
    <property type="project" value="UniProtKB-EC"/>
</dbReference>
<dbReference type="Proteomes" id="UP000007264">
    <property type="component" value="Unassembled WGS sequence"/>
</dbReference>
<evidence type="ECO:0000313" key="14">
    <source>
        <dbReference type="Proteomes" id="UP000007264"/>
    </source>
</evidence>
<dbReference type="OrthoDB" id="3685at2759"/>
<dbReference type="PANTHER" id="PTHR11933:SF5">
    <property type="entry name" value="MITOCHONDRIAL TRNA-SPECIFIC 2-THIOURIDYLASE 1"/>
    <property type="match status" value="1"/>
</dbReference>
<dbReference type="GeneID" id="17038635"/>
<evidence type="ECO:0000256" key="6">
    <source>
        <dbReference type="ARBA" id="ARBA00022694"/>
    </source>
</evidence>
<dbReference type="InterPro" id="IPR001763">
    <property type="entry name" value="Rhodanese-like_dom"/>
</dbReference>
<dbReference type="EMBL" id="AGSI01000014">
    <property type="protein sequence ID" value="EIE20656.1"/>
    <property type="molecule type" value="Genomic_DNA"/>
</dbReference>
<evidence type="ECO:0000256" key="2">
    <source>
        <dbReference type="ARBA" id="ARBA00006191"/>
    </source>
</evidence>
<comment type="similarity">
    <text evidence="2">Belongs to the MnmA/TRMU family.</text>
</comment>
<dbReference type="KEGG" id="csl:COCSUDRAFT_18285"/>
<comment type="caution">
    <text evidence="13">The sequence shown here is derived from an EMBL/GenBank/DDBJ whole genome shotgun (WGS) entry which is preliminary data.</text>
</comment>
<keyword evidence="14" id="KW-1185">Reference proteome</keyword>
<dbReference type="HAMAP" id="MF_00144">
    <property type="entry name" value="tRNA_thiouridyl_MnmA"/>
    <property type="match status" value="1"/>
</dbReference>
<keyword evidence="7" id="KW-0547">Nucleotide-binding</keyword>
<gene>
    <name evidence="13" type="ORF">COCSUDRAFT_18285</name>
</gene>
<organism evidence="13 14">
    <name type="scientific">Coccomyxa subellipsoidea (strain C-169)</name>
    <name type="common">Green microalga</name>
    <dbReference type="NCBI Taxonomy" id="574566"/>
    <lineage>
        <taxon>Eukaryota</taxon>
        <taxon>Viridiplantae</taxon>
        <taxon>Chlorophyta</taxon>
        <taxon>core chlorophytes</taxon>
        <taxon>Trebouxiophyceae</taxon>
        <taxon>Trebouxiophyceae incertae sedis</taxon>
        <taxon>Coccomyxaceae</taxon>
        <taxon>Coccomyxa</taxon>
        <taxon>Coccomyxa subellipsoidea</taxon>
    </lineage>
</organism>
<keyword evidence="5" id="KW-0808">Transferase</keyword>
<dbReference type="GO" id="GO:0005524">
    <property type="term" value="F:ATP binding"/>
    <property type="evidence" value="ECO:0007669"/>
    <property type="project" value="UniProtKB-KW"/>
</dbReference>
<dbReference type="InterPro" id="IPR046885">
    <property type="entry name" value="MnmA-like_C"/>
</dbReference>
<dbReference type="Pfam" id="PF03054">
    <property type="entry name" value="tRNA_Me_trans"/>
    <property type="match status" value="1"/>
</dbReference>
<dbReference type="InterPro" id="IPR004506">
    <property type="entry name" value="MnmA-like"/>
</dbReference>
<evidence type="ECO:0000259" key="12">
    <source>
        <dbReference type="PROSITE" id="PS50206"/>
    </source>
</evidence>
<dbReference type="NCBIfam" id="NF001138">
    <property type="entry name" value="PRK00143.1"/>
    <property type="match status" value="1"/>
</dbReference>
<evidence type="ECO:0000256" key="4">
    <source>
        <dbReference type="ARBA" id="ARBA00022555"/>
    </source>
</evidence>
<sequence length="412" mass="44543">MEGFGAARGIKTWVGGREVEGKRTVAVGLSGGVDSTVAAWMLKQQGHDVVGVFMRNWDEAEERGDSACSADADWTDAQRVAAHLGIPIHHADFVRQYWTQVFSEFVAQCSQGLTPNPDLACNRHIKFGALLDFCRGLGADCVATGHYARISRCEQTGRPQLLRGRDASKDQSYFLASVEGTALSDVLFPLGAMRKAEVRRVAEAAGLPSAARKSSAGICFIGRRQFGDFIGEFAQPVPGTFVDVESGEAVGNCANLAAMTHGQGAGISGLPERVYVVGKDMRERRAYVARGGDHPALFCSTAALRFPHWIGGDPPPELAAGTPLRCHYKARYRQVLRECTFTWCLCLAGLLVRFRQPARAITPQQAFVMYQGDVCLGSAPVLHPGQSLFERGIPLDKTLLETADTIDEAQAA</sequence>
<dbReference type="EC" id="2.8.1.14" evidence="3"/>
<protein>
    <recommendedName>
        <fullName evidence="3">tRNA-5-taurinomethyluridine 2-sulfurtransferase</fullName>
        <ecNumber evidence="3">2.8.1.14</ecNumber>
    </recommendedName>
</protein>
<dbReference type="AlphaFoldDB" id="I0YQI7"/>
<keyword evidence="4" id="KW-0820">tRNA-binding</keyword>
<dbReference type="Gene3D" id="2.40.30.10">
    <property type="entry name" value="Translation factors"/>
    <property type="match status" value="1"/>
</dbReference>
<evidence type="ECO:0000256" key="7">
    <source>
        <dbReference type="ARBA" id="ARBA00022741"/>
    </source>
</evidence>
<evidence type="ECO:0000256" key="10">
    <source>
        <dbReference type="ARBA" id="ARBA00023157"/>
    </source>
</evidence>